<accession>Q74TP5</accession>
<dbReference type="PATRIC" id="fig|1028802.3.peg.193"/>
<organism evidence="1 2">
    <name type="scientific">Yersinia pestis</name>
    <dbReference type="NCBI Taxonomy" id="632"/>
    <lineage>
        <taxon>Bacteria</taxon>
        <taxon>Pseudomonadati</taxon>
        <taxon>Pseudomonadota</taxon>
        <taxon>Gammaproteobacteria</taxon>
        <taxon>Enterobacterales</taxon>
        <taxon>Yersiniaceae</taxon>
        <taxon>Yersinia</taxon>
    </lineage>
</organism>
<dbReference type="STRING" id="214092.YPO2317"/>
<dbReference type="AlphaFoldDB" id="A0A384KRX1"/>
<accession>A0A2S9PBR4</accession>
<dbReference type="KEGG" id="ype:YPO2317"/>
<evidence type="ECO:0000313" key="2">
    <source>
        <dbReference type="Proteomes" id="UP000000815"/>
    </source>
</evidence>
<dbReference type="Proteomes" id="UP000000815">
    <property type="component" value="Chromosome"/>
</dbReference>
<accession>A0A5P8YGY7</accession>
<reference evidence="1 2" key="1">
    <citation type="journal article" date="2001" name="Nature">
        <title>Genome sequence of Yersinia pestis, the causative agent of plague.</title>
        <authorList>
            <person name="Parkhill J."/>
            <person name="Wren B.W."/>
            <person name="Thomson N.R."/>
            <person name="Titball R.W."/>
            <person name="Holden M.T.G."/>
            <person name="Prentice M.B."/>
            <person name="Sebaihia M."/>
            <person name="James K.D."/>
            <person name="Churcher C."/>
            <person name="Mungall K.L."/>
            <person name="Baker S."/>
            <person name="Basham D."/>
            <person name="Bentley S.D."/>
            <person name="Brooks K."/>
            <person name="Cerdeno-Tarraga A.M."/>
            <person name="Chillingworth T."/>
            <person name="Cronin A."/>
            <person name="Davies R.M."/>
            <person name="Davis P."/>
            <person name="Dougan G."/>
            <person name="Feltwell T."/>
            <person name="Hamlin N."/>
            <person name="Holroyd S."/>
            <person name="Jagels K."/>
            <person name="Leather S."/>
            <person name="Karlyshev A.V."/>
            <person name="Moule S."/>
            <person name="Oyston P.C.F."/>
            <person name="Quail M."/>
            <person name="Rutherford K."/>
            <person name="Simmonds M."/>
            <person name="Skelton J."/>
            <person name="Stevens K."/>
            <person name="Whitehead S."/>
            <person name="Barrell B.G."/>
        </authorList>
    </citation>
    <scope>NUCLEOTIDE SEQUENCE [LARGE SCALE GENOMIC DNA]</scope>
    <source>
        <strain evidence="2">CO-92 / Biovar Orientalis</strain>
    </source>
</reference>
<dbReference type="PaxDb" id="214092-YPO2317"/>
<dbReference type="PIR" id="AF0282">
    <property type="entry name" value="AF0282"/>
</dbReference>
<evidence type="ECO:0000313" key="1">
    <source>
        <dbReference type="EMBL" id="CAL20945.1"/>
    </source>
</evidence>
<sequence>MGNTANVAVMKYRTPCLHNTQGAWCCTIGYMYNRLQAETNDSLKPCKVFSTLIITTQRGRYMNRTLRNES</sequence>
<gene>
    <name evidence="1" type="ordered locus">YPO2317</name>
</gene>
<dbReference type="OrthoDB" id="9969596at2"/>
<keyword evidence="2" id="KW-1185">Reference proteome</keyword>
<proteinExistence type="predicted"/>
<dbReference type="EMBL" id="AL590842">
    <property type="protein sequence ID" value="CAL20945.1"/>
    <property type="molecule type" value="Genomic_DNA"/>
</dbReference>
<accession>A0A3G5L721</accession>
<name>A0A384KRX1_YERPE</name>
<accession>A0A384KRX1</accession>
<protein>
    <submittedName>
        <fullName evidence="1">Uncharacterized protein</fullName>
    </submittedName>
</protein>